<organism evidence="4 5">
    <name type="scientific">Abyssobacteria bacterium (strain SURF_5)</name>
    <dbReference type="NCBI Taxonomy" id="2093360"/>
    <lineage>
        <taxon>Bacteria</taxon>
        <taxon>Pseudomonadati</taxon>
        <taxon>Candidatus Hydrogenedentota</taxon>
        <taxon>Candidatus Abyssobacteria</taxon>
    </lineage>
</organism>
<dbReference type="Gene3D" id="3.40.50.150">
    <property type="entry name" value="Vaccinia Virus protein VP39"/>
    <property type="match status" value="1"/>
</dbReference>
<keyword evidence="1 4" id="KW-0489">Methyltransferase</keyword>
<gene>
    <name evidence="4" type="ORF">C4520_19310</name>
</gene>
<dbReference type="Gene3D" id="2.20.130.10">
    <property type="entry name" value="CAC2371-like domains"/>
    <property type="match status" value="1"/>
</dbReference>
<evidence type="ECO:0000259" key="3">
    <source>
        <dbReference type="Pfam" id="PF13649"/>
    </source>
</evidence>
<dbReference type="CDD" id="cd02440">
    <property type="entry name" value="AdoMet_MTases"/>
    <property type="match status" value="1"/>
</dbReference>
<dbReference type="Pfam" id="PF13649">
    <property type="entry name" value="Methyltransf_25"/>
    <property type="match status" value="1"/>
</dbReference>
<name>A0A3A4N8W1_ABYX5</name>
<protein>
    <submittedName>
        <fullName evidence="4">Class I SAM-dependent methyltransferase</fullName>
    </submittedName>
</protein>
<sequence>MKSVPQDIYSVVARFYDHVELYRKRRDISFFVEMARESGGPVLEIGCGTGRILIPTARAGIETVGLDISASMLAVCREKLARESKEVQERAWLVQADMRSFDLGQRFRLITTPFRPFQHLLNVADQRSCLASVREHLAEDGKLILDLFNPDVRRLAHLIDSPEPHREEEPEFTMPDGSRVTRRITVSSGGALNQILDLELNHDVTYPDGRTETLSQRFSTRYFFRFEVEHLLELSGFRIENVYADYDKSPLGSTYPGELIFIATRKK</sequence>
<dbReference type="GO" id="GO:0032259">
    <property type="term" value="P:methylation"/>
    <property type="evidence" value="ECO:0007669"/>
    <property type="project" value="UniProtKB-KW"/>
</dbReference>
<evidence type="ECO:0000313" key="5">
    <source>
        <dbReference type="Proteomes" id="UP000265882"/>
    </source>
</evidence>
<dbReference type="InterPro" id="IPR041698">
    <property type="entry name" value="Methyltransf_25"/>
</dbReference>
<evidence type="ECO:0000313" key="4">
    <source>
        <dbReference type="EMBL" id="RJP16159.1"/>
    </source>
</evidence>
<dbReference type="Proteomes" id="UP000265882">
    <property type="component" value="Unassembled WGS sequence"/>
</dbReference>
<dbReference type="SUPFAM" id="SSF53335">
    <property type="entry name" value="S-adenosyl-L-methionine-dependent methyltransferases"/>
    <property type="match status" value="1"/>
</dbReference>
<proteinExistence type="predicted"/>
<dbReference type="GO" id="GO:0008168">
    <property type="term" value="F:methyltransferase activity"/>
    <property type="evidence" value="ECO:0007669"/>
    <property type="project" value="UniProtKB-KW"/>
</dbReference>
<dbReference type="PANTHER" id="PTHR43861">
    <property type="entry name" value="TRANS-ACONITATE 2-METHYLTRANSFERASE-RELATED"/>
    <property type="match status" value="1"/>
</dbReference>
<comment type="caution">
    <text evidence="4">The sequence shown here is derived from an EMBL/GenBank/DDBJ whole genome shotgun (WGS) entry which is preliminary data.</text>
</comment>
<evidence type="ECO:0000256" key="1">
    <source>
        <dbReference type="ARBA" id="ARBA00022603"/>
    </source>
</evidence>
<dbReference type="InterPro" id="IPR029063">
    <property type="entry name" value="SAM-dependent_MTases_sf"/>
</dbReference>
<evidence type="ECO:0000256" key="2">
    <source>
        <dbReference type="ARBA" id="ARBA00022679"/>
    </source>
</evidence>
<keyword evidence="2 4" id="KW-0808">Transferase</keyword>
<accession>A0A3A4N8W1</accession>
<dbReference type="EMBL" id="QZKU01000128">
    <property type="protein sequence ID" value="RJP16159.1"/>
    <property type="molecule type" value="Genomic_DNA"/>
</dbReference>
<dbReference type="AlphaFoldDB" id="A0A3A4N8W1"/>
<feature type="domain" description="Methyltransferase" evidence="3">
    <location>
        <begin position="42"/>
        <end position="141"/>
    </location>
</feature>
<reference evidence="4 5" key="1">
    <citation type="journal article" date="2017" name="ISME J.">
        <title>Energy and carbon metabolisms in a deep terrestrial subsurface fluid microbial community.</title>
        <authorList>
            <person name="Momper L."/>
            <person name="Jungbluth S.P."/>
            <person name="Lee M.D."/>
            <person name="Amend J.P."/>
        </authorList>
    </citation>
    <scope>NUCLEOTIDE SEQUENCE [LARGE SCALE GENOMIC DNA]</scope>
    <source>
        <strain evidence="4">SURF_5</strain>
    </source>
</reference>
<dbReference type="PANTHER" id="PTHR43861:SF1">
    <property type="entry name" value="TRANS-ACONITATE 2-METHYLTRANSFERASE"/>
    <property type="match status" value="1"/>
</dbReference>